<evidence type="ECO:0000256" key="1">
    <source>
        <dbReference type="ARBA" id="ARBA00010790"/>
    </source>
</evidence>
<dbReference type="Proteomes" id="UP000053095">
    <property type="component" value="Unassembled WGS sequence"/>
</dbReference>
<keyword evidence="3" id="KW-0285">Flavoprotein</keyword>
<dbReference type="PROSITE" id="PS00624">
    <property type="entry name" value="GMC_OXRED_2"/>
    <property type="match status" value="1"/>
</dbReference>
<comment type="cofactor">
    <cofactor evidence="2">
        <name>FAD</name>
        <dbReference type="ChEBI" id="CHEBI:57692"/>
    </cofactor>
</comment>
<evidence type="ECO:0000256" key="3">
    <source>
        <dbReference type="RuleBase" id="RU003968"/>
    </source>
</evidence>
<protein>
    <recommendedName>
        <fullName evidence="4 5">Glucose-methanol-choline oxidoreductase N-terminal domain-containing protein</fullName>
    </recommendedName>
</protein>
<dbReference type="EMBL" id="DF933856">
    <property type="protein sequence ID" value="GAM43750.1"/>
    <property type="molecule type" value="Genomic_DNA"/>
</dbReference>
<evidence type="ECO:0000313" key="7">
    <source>
        <dbReference type="Proteomes" id="UP000053095"/>
    </source>
</evidence>
<name>A0A6V8HP85_TALPI</name>
<keyword evidence="2 3" id="KW-0274">FAD</keyword>
<proteinExistence type="inferred from homology"/>
<dbReference type="InterPro" id="IPR036188">
    <property type="entry name" value="FAD/NAD-bd_sf"/>
</dbReference>
<dbReference type="PIRSF" id="PIRSF000137">
    <property type="entry name" value="Alcohol_oxidase"/>
    <property type="match status" value="1"/>
</dbReference>
<dbReference type="AlphaFoldDB" id="A0A6V8HP85"/>
<dbReference type="PANTHER" id="PTHR11552">
    <property type="entry name" value="GLUCOSE-METHANOL-CHOLINE GMC OXIDOREDUCTASE"/>
    <property type="match status" value="1"/>
</dbReference>
<evidence type="ECO:0000256" key="2">
    <source>
        <dbReference type="PIRSR" id="PIRSR000137-2"/>
    </source>
</evidence>
<organism evidence="6 7">
    <name type="scientific">Talaromyces pinophilus</name>
    <name type="common">Penicillium pinophilum</name>
    <dbReference type="NCBI Taxonomy" id="128442"/>
    <lineage>
        <taxon>Eukaryota</taxon>
        <taxon>Fungi</taxon>
        <taxon>Dikarya</taxon>
        <taxon>Ascomycota</taxon>
        <taxon>Pezizomycotina</taxon>
        <taxon>Eurotiomycetes</taxon>
        <taxon>Eurotiomycetidae</taxon>
        <taxon>Eurotiales</taxon>
        <taxon>Trichocomaceae</taxon>
        <taxon>Talaromyces</taxon>
        <taxon>Talaromyces sect. Talaromyces</taxon>
    </lineage>
</organism>
<accession>A0A6V8HP85</accession>
<dbReference type="Gene3D" id="3.30.560.10">
    <property type="entry name" value="Glucose Oxidase, domain 3"/>
    <property type="match status" value="1"/>
</dbReference>
<dbReference type="Pfam" id="PF00732">
    <property type="entry name" value="GMC_oxred_N"/>
    <property type="match status" value="1"/>
</dbReference>
<keyword evidence="7" id="KW-1185">Reference proteome</keyword>
<dbReference type="GO" id="GO:0016614">
    <property type="term" value="F:oxidoreductase activity, acting on CH-OH group of donors"/>
    <property type="evidence" value="ECO:0007669"/>
    <property type="project" value="InterPro"/>
</dbReference>
<feature type="domain" description="Glucose-methanol-choline oxidoreductase N-terminal" evidence="4">
    <location>
        <begin position="96"/>
        <end position="119"/>
    </location>
</feature>
<dbReference type="PROSITE" id="PS00623">
    <property type="entry name" value="GMC_OXRED_1"/>
    <property type="match status" value="1"/>
</dbReference>
<comment type="similarity">
    <text evidence="1 3">Belongs to the GMC oxidoreductase family.</text>
</comment>
<comment type="caution">
    <text evidence="6">The sequence shown here is derived from an EMBL/GenBank/DDBJ whole genome shotgun (WGS) entry which is preliminary data.</text>
</comment>
<sequence>MASPTTSLPDFLKESSTLDYVIVGGGAAGLVLAARLTEDPTVRVGVIEAGKSRLGDMNVESPTGMSAVLHNPEYDWMYKSTPQAGTNNQIHHVARGKLLGGSSGINFLAYCRPSAEDIDYWGHLGNKGWSWADLVPYYHKSETVDDNSRKRASGKTDFYSQNAEFHGHSGPIKTSFPPWRMSVEDSIMEAFDEVSGVPRPKDPWSGDHVGFYGTLSTIDRNGGRATRSYAATGYLQPNIQRENLKVLTEATVTRVLLDPTTATAQGVEFLHDGTTHQVLATKEVILSASSIQSPRILELSGIGDPKVLQAAGINCVVQLPDVGNNLQEHPMTAVTYELASDQISIDSLFKDPLLLQEHQRLYGEQGTGALAGTMSLTGFLPYAPLVSPHELEETVATVTNVSVLMPESEAQNIISRLRSPKSGAVQFTGVPANFDLTAGHQNQGKLMPGAPPGRNACYTVLVSLAYPLSRGSSHITSSNPLSDPEINLGLLAHPADAHVLAAGIGFVDRAFQSTQIKDKIAGRVDPVPELDLQDREQGISFVRDRTMTFNHLLGTCAMGHVVDERLRVKGVKGLRVVDASVIPAQVGGNILATVYAIAEKAADTIKEDHVSG</sequence>
<dbReference type="InterPro" id="IPR012132">
    <property type="entry name" value="GMC_OxRdtase"/>
</dbReference>
<dbReference type="InterPro" id="IPR007867">
    <property type="entry name" value="GMC_OxRtase_C"/>
</dbReference>
<evidence type="ECO:0000313" key="6">
    <source>
        <dbReference type="EMBL" id="GAM43750.1"/>
    </source>
</evidence>
<evidence type="ECO:0000259" key="5">
    <source>
        <dbReference type="PROSITE" id="PS00624"/>
    </source>
</evidence>
<dbReference type="SUPFAM" id="SSF54373">
    <property type="entry name" value="FAD-linked reductases, C-terminal domain"/>
    <property type="match status" value="1"/>
</dbReference>
<gene>
    <name evidence="6" type="ORF">TCE0_060f18815</name>
</gene>
<feature type="domain" description="Glucose-methanol-choline oxidoreductase N-terminal" evidence="5">
    <location>
        <begin position="289"/>
        <end position="303"/>
    </location>
</feature>
<evidence type="ECO:0000259" key="4">
    <source>
        <dbReference type="PROSITE" id="PS00623"/>
    </source>
</evidence>
<dbReference type="InterPro" id="IPR000172">
    <property type="entry name" value="GMC_OxRdtase_N"/>
</dbReference>
<dbReference type="Gene3D" id="3.50.50.60">
    <property type="entry name" value="FAD/NAD(P)-binding domain"/>
    <property type="match status" value="1"/>
</dbReference>
<dbReference type="PANTHER" id="PTHR11552:SF210">
    <property type="entry name" value="GLUCOSE-METHANOL-CHOLINE OXIDOREDUCTASE N-TERMINAL DOMAIN-CONTAINING PROTEIN-RELATED"/>
    <property type="match status" value="1"/>
</dbReference>
<reference evidence="7" key="1">
    <citation type="journal article" date="2015" name="Genome Announc.">
        <title>Draft genome sequence of Talaromyces cellulolyticus strain Y-94, a source of lignocellulosic biomass-degrading enzymes.</title>
        <authorList>
            <person name="Fujii T."/>
            <person name="Koike H."/>
            <person name="Sawayama S."/>
            <person name="Yano S."/>
            <person name="Inoue H."/>
        </authorList>
    </citation>
    <scope>NUCLEOTIDE SEQUENCE [LARGE SCALE GENOMIC DNA]</scope>
    <source>
        <strain evidence="7">Y-94</strain>
    </source>
</reference>
<feature type="binding site" evidence="2">
    <location>
        <position position="252"/>
    </location>
    <ligand>
        <name>FAD</name>
        <dbReference type="ChEBI" id="CHEBI:57692"/>
    </ligand>
</feature>
<dbReference type="SUPFAM" id="SSF51905">
    <property type="entry name" value="FAD/NAD(P)-binding domain"/>
    <property type="match status" value="1"/>
</dbReference>
<dbReference type="GO" id="GO:0050660">
    <property type="term" value="F:flavin adenine dinucleotide binding"/>
    <property type="evidence" value="ECO:0007669"/>
    <property type="project" value="InterPro"/>
</dbReference>
<dbReference type="Pfam" id="PF05199">
    <property type="entry name" value="GMC_oxred_C"/>
    <property type="match status" value="1"/>
</dbReference>